<name>A0AAE0VW66_9BIVA</name>
<dbReference type="GO" id="GO:0005509">
    <property type="term" value="F:calcium ion binding"/>
    <property type="evidence" value="ECO:0007669"/>
    <property type="project" value="UniProtKB-UniRule"/>
</dbReference>
<keyword evidence="2 5" id="KW-1133">Transmembrane helix</keyword>
<keyword evidence="1 5" id="KW-0812">Transmembrane</keyword>
<comment type="caution">
    <text evidence="7">The sequence shown here is derived from an EMBL/GenBank/DDBJ whole genome shotgun (WGS) entry which is preliminary data.</text>
</comment>
<reference evidence="7" key="1">
    <citation type="journal article" date="2021" name="Genome Biol. Evol.">
        <title>A High-Quality Reference Genome for a Parasitic Bivalve with Doubly Uniparental Inheritance (Bivalvia: Unionida).</title>
        <authorList>
            <person name="Smith C.H."/>
        </authorList>
    </citation>
    <scope>NUCLEOTIDE SEQUENCE</scope>
    <source>
        <strain evidence="7">CHS0354</strain>
    </source>
</reference>
<organism evidence="7 8">
    <name type="scientific">Potamilus streckersoni</name>
    <dbReference type="NCBI Taxonomy" id="2493646"/>
    <lineage>
        <taxon>Eukaryota</taxon>
        <taxon>Metazoa</taxon>
        <taxon>Spiralia</taxon>
        <taxon>Lophotrochozoa</taxon>
        <taxon>Mollusca</taxon>
        <taxon>Bivalvia</taxon>
        <taxon>Autobranchia</taxon>
        <taxon>Heteroconchia</taxon>
        <taxon>Palaeoheterodonta</taxon>
        <taxon>Unionida</taxon>
        <taxon>Unionoidea</taxon>
        <taxon>Unionidae</taxon>
        <taxon>Ambleminae</taxon>
        <taxon>Lampsilini</taxon>
        <taxon>Potamilus</taxon>
    </lineage>
</organism>
<dbReference type="PRINTS" id="PR00205">
    <property type="entry name" value="CADHERIN"/>
</dbReference>
<evidence type="ECO:0000256" key="5">
    <source>
        <dbReference type="SAM" id="Phobius"/>
    </source>
</evidence>
<dbReference type="InterPro" id="IPR015919">
    <property type="entry name" value="Cadherin-like_sf"/>
</dbReference>
<dbReference type="AlphaFoldDB" id="A0AAE0VW66"/>
<proteinExistence type="predicted"/>
<reference evidence="7" key="3">
    <citation type="submission" date="2023-05" db="EMBL/GenBank/DDBJ databases">
        <authorList>
            <person name="Smith C.H."/>
        </authorList>
    </citation>
    <scope>NUCLEOTIDE SEQUENCE</scope>
    <source>
        <strain evidence="7">CHS0354</strain>
        <tissue evidence="7">Mantle</tissue>
    </source>
</reference>
<dbReference type="GO" id="GO:0007156">
    <property type="term" value="P:homophilic cell adhesion via plasma membrane adhesion molecules"/>
    <property type="evidence" value="ECO:0007669"/>
    <property type="project" value="InterPro"/>
</dbReference>
<evidence type="ECO:0000256" key="4">
    <source>
        <dbReference type="SAM" id="MobiDB-lite"/>
    </source>
</evidence>
<dbReference type="InterPro" id="IPR002126">
    <property type="entry name" value="Cadherin-like_dom"/>
</dbReference>
<evidence type="ECO:0000256" key="2">
    <source>
        <dbReference type="ARBA" id="ARBA00022989"/>
    </source>
</evidence>
<dbReference type="PANTHER" id="PTHR24026">
    <property type="entry name" value="FAT ATYPICAL CADHERIN-RELATED"/>
    <property type="match status" value="1"/>
</dbReference>
<evidence type="ECO:0000256" key="1">
    <source>
        <dbReference type="ARBA" id="ARBA00022692"/>
    </source>
</evidence>
<keyword evidence="8" id="KW-1185">Reference proteome</keyword>
<dbReference type="SMART" id="SM00112">
    <property type="entry name" value="CA"/>
    <property type="match status" value="2"/>
</dbReference>
<feature type="transmembrane region" description="Helical" evidence="5">
    <location>
        <begin position="271"/>
        <end position="293"/>
    </location>
</feature>
<sequence length="391" mass="43015">MTSVLNFEAMTEKLFTITIRVSDGKLTTSSTLVIQVLDVNEGLSFAQKEYIIMANESVAGTQLPSPGFVVTDIDTGDSVRYSQDCGANTGYLRMSASSGILTFAVDYNMDVAGKPDLITCIVTATDKGGLTATTTLSIKINEINDHIPTFKYSSYTFYAYNNAAIGFLLGNVSATDADTGTNGNFVLSSDQSSLSENYFGLSSTGQVTIQRSLYRISAGNELRFIIYATDAGYPSLQGATHVRVIVLEGPTTTVPTTTSKYKTFFNDERNIAWFALALIAGLIVVAVTVFICWRYIRDCPSNIDLLNNCTQEFRKLDCCKNIFRKCYDAEVRPESSPLKKGPEVRWRPSPSPVPPSPELSFQRTPPEPRSILDEGTTKSYSFWKKQWIGNV</sequence>
<protein>
    <recommendedName>
        <fullName evidence="6">Cadherin domain-containing protein</fullName>
    </recommendedName>
</protein>
<dbReference type="EMBL" id="JAEAOA010000293">
    <property type="protein sequence ID" value="KAK3592244.1"/>
    <property type="molecule type" value="Genomic_DNA"/>
</dbReference>
<dbReference type="Gene3D" id="2.60.40.60">
    <property type="entry name" value="Cadherins"/>
    <property type="match status" value="2"/>
</dbReference>
<dbReference type="PROSITE" id="PS50268">
    <property type="entry name" value="CADHERIN_2"/>
    <property type="match status" value="3"/>
</dbReference>
<dbReference type="SUPFAM" id="SSF49313">
    <property type="entry name" value="Cadherin-like"/>
    <property type="match status" value="2"/>
</dbReference>
<dbReference type="GO" id="GO:0005886">
    <property type="term" value="C:plasma membrane"/>
    <property type="evidence" value="ECO:0007669"/>
    <property type="project" value="UniProtKB-SubCell"/>
</dbReference>
<accession>A0AAE0VW66</accession>
<evidence type="ECO:0000313" key="8">
    <source>
        <dbReference type="Proteomes" id="UP001195483"/>
    </source>
</evidence>
<feature type="domain" description="Cadherin" evidence="6">
    <location>
        <begin position="5"/>
        <end position="68"/>
    </location>
</feature>
<gene>
    <name evidence="7" type="ORF">CHS0354_003760</name>
</gene>
<evidence type="ECO:0000259" key="6">
    <source>
        <dbReference type="PROSITE" id="PS50268"/>
    </source>
</evidence>
<keyword evidence="3" id="KW-0106">Calcium</keyword>
<reference evidence="7" key="2">
    <citation type="journal article" date="2021" name="Genome Biol. Evol.">
        <title>Developing a high-quality reference genome for a parasitic bivalve with doubly uniparental inheritance (Bivalvia: Unionida).</title>
        <authorList>
            <person name="Smith C.H."/>
        </authorList>
    </citation>
    <scope>NUCLEOTIDE SEQUENCE</scope>
    <source>
        <strain evidence="7">CHS0354</strain>
        <tissue evidence="7">Mantle</tissue>
    </source>
</reference>
<dbReference type="Proteomes" id="UP001195483">
    <property type="component" value="Unassembled WGS sequence"/>
</dbReference>
<evidence type="ECO:0000313" key="7">
    <source>
        <dbReference type="EMBL" id="KAK3592244.1"/>
    </source>
</evidence>
<feature type="domain" description="Cadherin" evidence="6">
    <location>
        <begin position="45"/>
        <end position="150"/>
    </location>
</feature>
<dbReference type="CDD" id="cd11304">
    <property type="entry name" value="Cadherin_repeat"/>
    <property type="match status" value="3"/>
</dbReference>
<evidence type="ECO:0000256" key="3">
    <source>
        <dbReference type="PROSITE-ProRule" id="PRU00043"/>
    </source>
</evidence>
<keyword evidence="5" id="KW-0472">Membrane</keyword>
<dbReference type="PANTHER" id="PTHR24026:SF126">
    <property type="entry name" value="PROTOCADHERIN FAT 4"/>
    <property type="match status" value="1"/>
</dbReference>
<feature type="domain" description="Cadherin" evidence="6">
    <location>
        <begin position="151"/>
        <end position="257"/>
    </location>
</feature>
<dbReference type="Pfam" id="PF00028">
    <property type="entry name" value="Cadherin"/>
    <property type="match status" value="1"/>
</dbReference>
<feature type="region of interest" description="Disordered" evidence="4">
    <location>
        <begin position="333"/>
        <end position="374"/>
    </location>
</feature>